<sequence length="271" mass="30167">MPGIGLPEGITPDGQGSLGTEELDYLTSSLALAAADPVGLESSRPPQTNPVLKESTTSDDLIPAGDPCHHNLKLRNLSVQLLQRVTARTILGFVLSLLEGEDLAPFRNNQPSDLSSSTYSLTRESIIKSVQKNRDSFARQSRSEAQLIIGNCLLITRAKILDDFENDLTESNDDNRNAADELEAKEKGDARKLERRLNEESVSRIVEEQLKELITNQFTEYSHQFLNPDDDHSAFSRSISLVEASNLISFSGQVFYWNRFFDLLFLSPNPL</sequence>
<dbReference type="EnsemblFungi" id="PTTG_05887-t43_1">
    <property type="protein sequence ID" value="PTTG_05887-t43_1-p1"/>
    <property type="gene ID" value="PTTG_05887"/>
</dbReference>
<reference evidence="2" key="1">
    <citation type="submission" date="2009-11" db="EMBL/GenBank/DDBJ databases">
        <authorList>
            <consortium name="The Broad Institute Genome Sequencing Platform"/>
            <person name="Ward D."/>
            <person name="Feldgarden M."/>
            <person name="Earl A."/>
            <person name="Young S.K."/>
            <person name="Zeng Q."/>
            <person name="Koehrsen M."/>
            <person name="Alvarado L."/>
            <person name="Berlin A."/>
            <person name="Bochicchio J."/>
            <person name="Borenstein D."/>
            <person name="Chapman S.B."/>
            <person name="Chen Z."/>
            <person name="Engels R."/>
            <person name="Freedman E."/>
            <person name="Gellesch M."/>
            <person name="Goldberg J."/>
            <person name="Griggs A."/>
            <person name="Gujja S."/>
            <person name="Heilman E."/>
            <person name="Heiman D."/>
            <person name="Hepburn T."/>
            <person name="Howarth C."/>
            <person name="Jen D."/>
            <person name="Larson L."/>
            <person name="Lewis B."/>
            <person name="Mehta T."/>
            <person name="Park D."/>
            <person name="Pearson M."/>
            <person name="Roberts A."/>
            <person name="Saif S."/>
            <person name="Shea T."/>
            <person name="Shenoy N."/>
            <person name="Sisk P."/>
            <person name="Stolte C."/>
            <person name="Sykes S."/>
            <person name="Thomson T."/>
            <person name="Walk T."/>
            <person name="White J."/>
            <person name="Yandava C."/>
            <person name="Izard J."/>
            <person name="Baranova O.V."/>
            <person name="Blanton J.M."/>
            <person name="Tanner A.C."/>
            <person name="Dewhirst F.E."/>
            <person name="Haas B."/>
            <person name="Nusbaum C."/>
            <person name="Birren B."/>
        </authorList>
    </citation>
    <scope>NUCLEOTIDE SEQUENCE [LARGE SCALE GENOMIC DNA]</scope>
    <source>
        <strain evidence="2">1-1 BBBD Race 1</strain>
    </source>
</reference>
<organism evidence="2">
    <name type="scientific">Puccinia triticina (isolate 1-1 / race 1 (BBBD))</name>
    <name type="common">Brown leaf rust fungus</name>
    <dbReference type="NCBI Taxonomy" id="630390"/>
    <lineage>
        <taxon>Eukaryota</taxon>
        <taxon>Fungi</taxon>
        <taxon>Dikarya</taxon>
        <taxon>Basidiomycota</taxon>
        <taxon>Pucciniomycotina</taxon>
        <taxon>Pucciniomycetes</taxon>
        <taxon>Pucciniales</taxon>
        <taxon>Pucciniaceae</taxon>
        <taxon>Puccinia</taxon>
    </lineage>
</organism>
<feature type="compositionally biased region" description="Polar residues" evidence="1">
    <location>
        <begin position="44"/>
        <end position="59"/>
    </location>
</feature>
<feature type="region of interest" description="Disordered" evidence="1">
    <location>
        <begin position="37"/>
        <end position="60"/>
    </location>
</feature>
<evidence type="ECO:0000313" key="4">
    <source>
        <dbReference type="Proteomes" id="UP000005240"/>
    </source>
</evidence>
<dbReference type="Proteomes" id="UP000005240">
    <property type="component" value="Unassembled WGS sequence"/>
</dbReference>
<name>A0A180GYG7_PUCT1</name>
<protein>
    <submittedName>
        <fullName evidence="2 3">Uncharacterized protein</fullName>
    </submittedName>
</protein>
<reference evidence="2" key="2">
    <citation type="submission" date="2016-05" db="EMBL/GenBank/DDBJ databases">
        <title>Comparative analysis highlights variable genome content of wheat rusts and divergence of the mating loci.</title>
        <authorList>
            <person name="Cuomo C.A."/>
            <person name="Bakkeren G."/>
            <person name="Szabo L."/>
            <person name="Khalil H."/>
            <person name="Joly D."/>
            <person name="Goldberg J."/>
            <person name="Young S."/>
            <person name="Zeng Q."/>
            <person name="Fellers J."/>
        </authorList>
    </citation>
    <scope>NUCLEOTIDE SEQUENCE [LARGE SCALE GENOMIC DNA]</scope>
    <source>
        <strain evidence="2">1-1 BBBD Race 1</strain>
    </source>
</reference>
<evidence type="ECO:0000313" key="3">
    <source>
        <dbReference type="EnsemblFungi" id="PTTG_05887-t43_1-p1"/>
    </source>
</evidence>
<reference evidence="3" key="4">
    <citation type="submission" date="2025-05" db="UniProtKB">
        <authorList>
            <consortium name="EnsemblFungi"/>
        </authorList>
    </citation>
    <scope>IDENTIFICATION</scope>
    <source>
        <strain evidence="3">isolate 1-1 / race 1 (BBBD)</strain>
    </source>
</reference>
<evidence type="ECO:0000313" key="2">
    <source>
        <dbReference type="EMBL" id="OAV97302.1"/>
    </source>
</evidence>
<gene>
    <name evidence="2" type="ORF">PTTG_05887</name>
</gene>
<feature type="region of interest" description="Disordered" evidence="1">
    <location>
        <begin position="1"/>
        <end position="20"/>
    </location>
</feature>
<dbReference type="AlphaFoldDB" id="A0A180GYG7"/>
<accession>A0A180GYG7</accession>
<dbReference type="OrthoDB" id="2502393at2759"/>
<keyword evidence="4" id="KW-1185">Reference proteome</keyword>
<proteinExistence type="predicted"/>
<dbReference type="VEuPathDB" id="FungiDB:PTTG_05887"/>
<evidence type="ECO:0000256" key="1">
    <source>
        <dbReference type="SAM" id="MobiDB-lite"/>
    </source>
</evidence>
<dbReference type="EMBL" id="ADAS02000014">
    <property type="protein sequence ID" value="OAV97302.1"/>
    <property type="molecule type" value="Genomic_DNA"/>
</dbReference>
<reference evidence="3 4" key="3">
    <citation type="journal article" date="2017" name="G3 (Bethesda)">
        <title>Comparative analysis highlights variable genome content of wheat rusts and divergence of the mating loci.</title>
        <authorList>
            <person name="Cuomo C.A."/>
            <person name="Bakkeren G."/>
            <person name="Khalil H.B."/>
            <person name="Panwar V."/>
            <person name="Joly D."/>
            <person name="Linning R."/>
            <person name="Sakthikumar S."/>
            <person name="Song X."/>
            <person name="Adiconis X."/>
            <person name="Fan L."/>
            <person name="Goldberg J.M."/>
            <person name="Levin J.Z."/>
            <person name="Young S."/>
            <person name="Zeng Q."/>
            <person name="Anikster Y."/>
            <person name="Bruce M."/>
            <person name="Wang M."/>
            <person name="Yin C."/>
            <person name="McCallum B."/>
            <person name="Szabo L.J."/>
            <person name="Hulbert S."/>
            <person name="Chen X."/>
            <person name="Fellers J.P."/>
        </authorList>
    </citation>
    <scope>NUCLEOTIDE SEQUENCE</scope>
    <source>
        <strain evidence="3">isolate 1-1 / race 1 (BBBD)</strain>
        <strain evidence="4">Isolate 1-1 / race 1 (BBBD)</strain>
    </source>
</reference>